<dbReference type="PANTHER" id="PTHR43881:SF1">
    <property type="entry name" value="GAMMA-GLUTAMYLTRANSPEPTIDASE (AFU_ORTHOLOGUE AFUA_4G13580)"/>
    <property type="match status" value="1"/>
</dbReference>
<proteinExistence type="inferred from homology"/>
<dbReference type="EC" id="2.3.2.2" evidence="6"/>
<protein>
    <recommendedName>
        <fullName evidence="6">Glutathione hydrolase proenzyme</fullName>
        <ecNumber evidence="6">2.3.2.2</ecNumber>
        <ecNumber evidence="6">3.4.19.13</ecNumber>
    </recommendedName>
    <component>
        <recommendedName>
            <fullName evidence="6">Glutathione hydrolase large chain</fullName>
        </recommendedName>
    </component>
    <component>
        <recommendedName>
            <fullName evidence="6">Glutathione hydrolase small chain</fullName>
        </recommendedName>
    </component>
</protein>
<evidence type="ECO:0000256" key="5">
    <source>
        <dbReference type="PIRSR" id="PIRSR600101-2"/>
    </source>
</evidence>
<evidence type="ECO:0000313" key="7">
    <source>
        <dbReference type="EMBL" id="KZE37210.1"/>
    </source>
</evidence>
<dbReference type="EMBL" id="LQNT01000011">
    <property type="protein sequence ID" value="KZE37210.1"/>
    <property type="molecule type" value="Genomic_DNA"/>
</dbReference>
<feature type="binding site" evidence="5">
    <location>
        <position position="445"/>
    </location>
    <ligand>
        <name>L-glutamate</name>
        <dbReference type="ChEBI" id="CHEBI:29985"/>
    </ligand>
</feature>
<dbReference type="InterPro" id="IPR029055">
    <property type="entry name" value="Ntn_hydrolases_N"/>
</dbReference>
<keyword evidence="6" id="KW-0865">Zymogen</keyword>
<feature type="active site" description="Nucleophile" evidence="4">
    <location>
        <position position="362"/>
    </location>
</feature>
<dbReference type="UniPathway" id="UPA00204"/>
<comment type="PTM">
    <text evidence="6">Cleaved by autocatalysis into a large and a small subunit.</text>
</comment>
<dbReference type="InterPro" id="IPR043138">
    <property type="entry name" value="GGT_lsub"/>
</dbReference>
<reference evidence="7 8" key="1">
    <citation type="submission" date="2016-01" db="EMBL/GenBank/DDBJ databases">
        <title>Whole genome sequencing of Bhargavaea cecembensis T14.</title>
        <authorList>
            <person name="Hong K.W."/>
        </authorList>
    </citation>
    <scope>NUCLEOTIDE SEQUENCE [LARGE SCALE GENOMIC DNA]</scope>
    <source>
        <strain evidence="7 8">T14</strain>
    </source>
</reference>
<dbReference type="EC" id="3.4.19.13" evidence="6"/>
<comment type="subunit">
    <text evidence="6">This enzyme consists of two polypeptide chains, which are synthesized in precursor form from a single polypeptide.</text>
</comment>
<keyword evidence="6" id="KW-0317">Glutathione biosynthesis</keyword>
<dbReference type="GO" id="GO:0006750">
    <property type="term" value="P:glutathione biosynthetic process"/>
    <property type="evidence" value="ECO:0007669"/>
    <property type="project" value="UniProtKB-KW"/>
</dbReference>
<evidence type="ECO:0000256" key="3">
    <source>
        <dbReference type="ARBA" id="ARBA00047417"/>
    </source>
</evidence>
<dbReference type="RefSeq" id="WP_063182243.1">
    <property type="nucleotide sequence ID" value="NZ_LQNT01000011.1"/>
</dbReference>
<comment type="similarity">
    <text evidence="6">Belongs to the gamma-glutamyltransferase family.</text>
</comment>
<dbReference type="AlphaFoldDB" id="A0A161SPV6"/>
<dbReference type="Proteomes" id="UP000076490">
    <property type="component" value="Unassembled WGS sequence"/>
</dbReference>
<comment type="catalytic activity">
    <reaction evidence="3 6">
        <text>an N-terminal (5-L-glutamyl)-[peptide] + an alpha-amino acid = 5-L-glutamyl amino acid + an N-terminal L-alpha-aminoacyl-[peptide]</text>
        <dbReference type="Rhea" id="RHEA:23904"/>
        <dbReference type="Rhea" id="RHEA-COMP:9780"/>
        <dbReference type="Rhea" id="RHEA-COMP:9795"/>
        <dbReference type="ChEBI" id="CHEBI:77644"/>
        <dbReference type="ChEBI" id="CHEBI:78597"/>
        <dbReference type="ChEBI" id="CHEBI:78599"/>
        <dbReference type="ChEBI" id="CHEBI:78608"/>
        <dbReference type="EC" id="2.3.2.2"/>
    </reaction>
</comment>
<evidence type="ECO:0000256" key="6">
    <source>
        <dbReference type="RuleBase" id="RU368036"/>
    </source>
</evidence>
<evidence type="ECO:0000256" key="1">
    <source>
        <dbReference type="ARBA" id="ARBA00001049"/>
    </source>
</evidence>
<dbReference type="GO" id="GO:0006751">
    <property type="term" value="P:glutathione catabolic process"/>
    <property type="evidence" value="ECO:0007669"/>
    <property type="project" value="UniProtKB-UniRule"/>
</dbReference>
<comment type="catalytic activity">
    <reaction evidence="1 6">
        <text>an S-substituted glutathione + H2O = an S-substituted L-cysteinylglycine + L-glutamate</text>
        <dbReference type="Rhea" id="RHEA:59468"/>
        <dbReference type="ChEBI" id="CHEBI:15377"/>
        <dbReference type="ChEBI" id="CHEBI:29985"/>
        <dbReference type="ChEBI" id="CHEBI:90779"/>
        <dbReference type="ChEBI" id="CHEBI:143103"/>
        <dbReference type="EC" id="3.4.19.13"/>
    </reaction>
</comment>
<dbReference type="InterPro" id="IPR043137">
    <property type="entry name" value="GGT_ssub_C"/>
</dbReference>
<dbReference type="Gene3D" id="3.60.20.40">
    <property type="match status" value="1"/>
</dbReference>
<organism evidence="7 8">
    <name type="scientific">Bhargavaea cecembensis</name>
    <dbReference type="NCBI Taxonomy" id="394098"/>
    <lineage>
        <taxon>Bacteria</taxon>
        <taxon>Bacillati</taxon>
        <taxon>Bacillota</taxon>
        <taxon>Bacilli</taxon>
        <taxon>Bacillales</taxon>
        <taxon>Caryophanaceae</taxon>
        <taxon>Bhargavaea</taxon>
    </lineage>
</organism>
<gene>
    <name evidence="7" type="ORF">AV656_11565</name>
</gene>
<dbReference type="PANTHER" id="PTHR43881">
    <property type="entry name" value="GAMMA-GLUTAMYLTRANSPEPTIDASE (AFU_ORTHOLOGUE AFUA_4G13580)"/>
    <property type="match status" value="1"/>
</dbReference>
<comment type="catalytic activity">
    <reaction evidence="2 6">
        <text>glutathione + H2O = L-cysteinylglycine + L-glutamate</text>
        <dbReference type="Rhea" id="RHEA:28807"/>
        <dbReference type="ChEBI" id="CHEBI:15377"/>
        <dbReference type="ChEBI" id="CHEBI:29985"/>
        <dbReference type="ChEBI" id="CHEBI:57925"/>
        <dbReference type="ChEBI" id="CHEBI:61694"/>
        <dbReference type="EC" id="3.4.19.13"/>
    </reaction>
</comment>
<accession>A0A161SPV6</accession>
<evidence type="ECO:0000313" key="8">
    <source>
        <dbReference type="Proteomes" id="UP000076490"/>
    </source>
</evidence>
<sequence length="549" mass="61094">MPEKVEKNRTLFETGRPVARGTNGAVASPHYLATQTGENILRRGGHAVDAAIAANAVLCVVLPHMAGLGGDLFALVRDRNEGEVKSLNGSGRAGNRVSRDVYKENDYGNIPERGPLAAITVPGAVDGWWALHYEYGKLDWPTLFEDAIHYAEEGFPVTDKLSGYIADKVDLLREFATAGKVYLKDGQPLSPGEQLVQPDLAWSLKQIQRYGKEAFYNGAITDKIIKAMEEYGGLLTREDFEKHTSEWDEPLSATYRGYDIFQVKLNTQGIAVLMMLNMLEKYDLQSIQDGSADYYHLLAETAKLKFRYRDEWVTDPETIDLPYERLLSKSFSAEVNQRFSWEEAFPTETLEDLPDVKPGRDTAYLCVADREGNCISLIQSIYHEFGSGFMPEGCGFLIHNRGSHFSLEASHPNSLEPNKRTFHTIIPGMALKDGKPFMLFGSMGGEGQPQTQCAMLTRVIDFGYDMQQAIEAPRWLYGRTWGADSSTLKLEGRVPDDVIEELKGRGHEVEVVDNFDQVMGHAQGILIDPKTGIYSAGADPRGDGIALCW</sequence>
<dbReference type="InterPro" id="IPR000101">
    <property type="entry name" value="GGT_peptidase"/>
</dbReference>
<comment type="pathway">
    <text evidence="6">Sulfur metabolism; glutathione metabolism.</text>
</comment>
<dbReference type="PRINTS" id="PR01210">
    <property type="entry name" value="GGTRANSPTASE"/>
</dbReference>
<name>A0A161SPV6_9BACL</name>
<keyword evidence="6" id="KW-0012">Acyltransferase</keyword>
<evidence type="ECO:0000256" key="4">
    <source>
        <dbReference type="PIRSR" id="PIRSR600101-1"/>
    </source>
</evidence>
<dbReference type="Pfam" id="PF01019">
    <property type="entry name" value="G_glu_transpept"/>
    <property type="match status" value="1"/>
</dbReference>
<dbReference type="Gene3D" id="1.10.246.130">
    <property type="match status" value="1"/>
</dbReference>
<dbReference type="GO" id="GO:0036374">
    <property type="term" value="F:glutathione hydrolase activity"/>
    <property type="evidence" value="ECO:0007669"/>
    <property type="project" value="UniProtKB-UniRule"/>
</dbReference>
<evidence type="ECO:0000256" key="2">
    <source>
        <dbReference type="ARBA" id="ARBA00001089"/>
    </source>
</evidence>
<dbReference type="SUPFAM" id="SSF56235">
    <property type="entry name" value="N-terminal nucleophile aminohydrolases (Ntn hydrolases)"/>
    <property type="match status" value="1"/>
</dbReference>
<keyword evidence="6 7" id="KW-0808">Transferase</keyword>
<dbReference type="GO" id="GO:0103068">
    <property type="term" value="F:leukotriene C4 gamma-glutamyl transferase activity"/>
    <property type="evidence" value="ECO:0007669"/>
    <property type="project" value="UniProtKB-EC"/>
</dbReference>
<keyword evidence="6" id="KW-0378">Hydrolase</keyword>
<dbReference type="NCBIfam" id="TIGR00066">
    <property type="entry name" value="g_glut_trans"/>
    <property type="match status" value="1"/>
</dbReference>
<comment type="caution">
    <text evidence="7">The sequence shown here is derived from an EMBL/GenBank/DDBJ whole genome shotgun (WGS) entry which is preliminary data.</text>
</comment>
<dbReference type="InterPro" id="IPR052896">
    <property type="entry name" value="GGT-like_enzyme"/>
</dbReference>